<proteinExistence type="predicted"/>
<feature type="compositionally biased region" description="Pro residues" evidence="1">
    <location>
        <begin position="1"/>
        <end position="11"/>
    </location>
</feature>
<organism evidence="2 3">
    <name type="scientific">Pseudonocardia hispaniensis</name>
    <dbReference type="NCBI Taxonomy" id="904933"/>
    <lineage>
        <taxon>Bacteria</taxon>
        <taxon>Bacillati</taxon>
        <taxon>Actinomycetota</taxon>
        <taxon>Actinomycetes</taxon>
        <taxon>Pseudonocardiales</taxon>
        <taxon>Pseudonocardiaceae</taxon>
        <taxon>Pseudonocardia</taxon>
    </lineage>
</organism>
<evidence type="ECO:0000256" key="1">
    <source>
        <dbReference type="SAM" id="MobiDB-lite"/>
    </source>
</evidence>
<feature type="compositionally biased region" description="Basic residues" evidence="1">
    <location>
        <begin position="21"/>
        <end position="32"/>
    </location>
</feature>
<evidence type="ECO:0000313" key="3">
    <source>
        <dbReference type="Proteomes" id="UP001596302"/>
    </source>
</evidence>
<protein>
    <submittedName>
        <fullName evidence="2">Uncharacterized protein</fullName>
    </submittedName>
</protein>
<gene>
    <name evidence="2" type="ORF">ACFQE5_03305</name>
</gene>
<reference evidence="3" key="1">
    <citation type="journal article" date="2019" name="Int. J. Syst. Evol. Microbiol.">
        <title>The Global Catalogue of Microorganisms (GCM) 10K type strain sequencing project: providing services to taxonomists for standard genome sequencing and annotation.</title>
        <authorList>
            <consortium name="The Broad Institute Genomics Platform"/>
            <consortium name="The Broad Institute Genome Sequencing Center for Infectious Disease"/>
            <person name="Wu L."/>
            <person name="Ma J."/>
        </authorList>
    </citation>
    <scope>NUCLEOTIDE SEQUENCE [LARGE SCALE GENOMIC DNA]</scope>
    <source>
        <strain evidence="3">CCM 8391</strain>
    </source>
</reference>
<dbReference type="RefSeq" id="WP_379582614.1">
    <property type="nucleotide sequence ID" value="NZ_JBHSQW010000009.1"/>
</dbReference>
<name>A0ABW1IY09_9PSEU</name>
<comment type="caution">
    <text evidence="2">The sequence shown here is derived from an EMBL/GenBank/DDBJ whole genome shotgun (WGS) entry which is preliminary data.</text>
</comment>
<accession>A0ABW1IY09</accession>
<keyword evidence="3" id="KW-1185">Reference proteome</keyword>
<evidence type="ECO:0000313" key="2">
    <source>
        <dbReference type="EMBL" id="MFC5993237.1"/>
    </source>
</evidence>
<sequence length="71" mass="8041">MSPTSPWPAAPMPGLCVGRRPTLRGRPHRREKRSGTDLDYPETELEQLFSNDGMDTISRHKHCAGLCDYED</sequence>
<dbReference type="Proteomes" id="UP001596302">
    <property type="component" value="Unassembled WGS sequence"/>
</dbReference>
<dbReference type="EMBL" id="JBHSQW010000009">
    <property type="protein sequence ID" value="MFC5993237.1"/>
    <property type="molecule type" value="Genomic_DNA"/>
</dbReference>
<feature type="region of interest" description="Disordered" evidence="1">
    <location>
        <begin position="1"/>
        <end position="41"/>
    </location>
</feature>